<feature type="compositionally biased region" description="Basic and acidic residues" evidence="1">
    <location>
        <begin position="908"/>
        <end position="917"/>
    </location>
</feature>
<evidence type="ECO:0000256" key="1">
    <source>
        <dbReference type="SAM" id="MobiDB-lite"/>
    </source>
</evidence>
<sequence>IEELASAGFDGVVLGKKLREDDVPSLVGHFKTWVGPNRFLSRLGVTQSILNSYEKSPPPPAKEQGFPASEKKERGSVDPKEREKESALSEASRRQMEEEVGSFSSRGRSGLSRMKRFSMPPLEKMGGAFEAEDDEREEAGEEEEAGGGDTENGEAMGRRSARLDVSEQTLSFEERHNDEFSSTPSVSAAAEDSPPSPSLESSLSDSSPAAEIPQWVRDMEEREKESQAEKAAAAAAAADEDSPPSSPDASLPSSNVTGRPTAHTPDEPAMHAPPLPAPQTPNTSETPSESPPPIQSVRSLPHRRGRIFPRPCSSTLRTHLFCTPLRFRMPDGSQAASILRPTEWETERFLESYKNDLDPLSWKVPETLEELENLEIRKTNRDMKASLEKAAPKWYKSLMRSDFAKKAGLEVPPALEPAPLKLKSPPPPERRQKQQQQRSRKAHTGVLPPPTPAEMERAQRLEGIERETGVPRTFFKSPGAFSSLAADSQEKDGTEAAARAGLDAESLQEIRKLMKQSAQRNRAAERKLAIPTWEAERDDLRSLQEEQGAPVPTAEEEQEAKEVEEFVRQSKEKQAKGGGSVREALRSFVDLEFSSPSEETGNATDTEAAREEVLRIVEMVEDVPFADFSLNPENDTATAEAADEGEKQKAGLELEAFDPFIPASKNVSVNRTEVQGAVEQEREERSEVSAEEYAIREREAEQRGSLASSVLFSNSTAVNMTTEEYVRAALHEAGMTMMKRSMRQSFKNAQEKRRRDAASWPHSSDDALEGSLTKNKRGGKHFPINTGFITDEMRAETQDPRDPSRTLAEVVPAPRDENGNLLLPFHPVYDGGFQPNPPDKYFFRKLVNLTALEGLPKTKEAAALESLSVLPNSLRTAKMTPAKIQTALKEVADLSALVKEDEAEEEEERRKRGEVATKESLQSRNLVSPLFSEDEEKKRARAEDDEPNFQAVPLEQPVDDRVKRELLRIRGLLPPRGSRLNVTDDEYIRQNLPALMQTPDFVDLVREDASEVPESLTPELSKVFLKFAKKYKKLTPTEKEALFKDHATRFPLSIQRDEKGLRQPVDYDMTQMSLEERDAYERYKREGMAAERMYNRTQDDMARMNDIAETFGKRSRLVPDPIETDPLTGLPKTPTRGPFAGTEWEPESHRVGEMHRPLTPVRPVPKHMKDQFEQLALEQKFGEDDLALWREGKQETADRELIETLIGDSAENEGGGRENGEDMDVAQIGNMLAAAGGGKGAVSAKDVRAWVQKQKMSGLLRGFAGGEGKEGEEEQTKRISSSVGGVDDESDFLYATPDGDMMTQEELMQKMMQKEREASETAIEWKVGEAAAKARSVTGAAAVDWEGGPQSSNIFDISEFYSGQQQPPSPHSLQEAAAFADIEEVERYLKDQEVQRGRNPVSGSQENPSWYEQPGGGVGGELSRREDGDLDDDDIDPARMSEFRGEMGEDGEEWEPPGSGERKGSSGWSSTGKEPRMRGLR</sequence>
<feature type="region of interest" description="Disordered" evidence="1">
    <location>
        <begin position="900"/>
        <end position="947"/>
    </location>
</feature>
<feature type="compositionally biased region" description="Basic and acidic residues" evidence="1">
    <location>
        <begin position="1436"/>
        <end position="1447"/>
    </location>
</feature>
<dbReference type="PANTHER" id="PTHR48125">
    <property type="entry name" value="LP07818P1"/>
    <property type="match status" value="1"/>
</dbReference>
<feature type="compositionally biased region" description="Low complexity" evidence="1">
    <location>
        <begin position="101"/>
        <end position="112"/>
    </location>
</feature>
<feature type="compositionally biased region" description="Basic and acidic residues" evidence="1">
    <location>
        <begin position="560"/>
        <end position="575"/>
    </location>
</feature>
<feature type="compositionally biased region" description="Polar residues" evidence="1">
    <location>
        <begin position="1401"/>
        <end position="1410"/>
    </location>
</feature>
<evidence type="ECO:0000313" key="2">
    <source>
        <dbReference type="EMBL" id="CUC08999.1"/>
    </source>
</evidence>
<feature type="compositionally biased region" description="Low complexity" evidence="1">
    <location>
        <begin position="184"/>
        <end position="210"/>
    </location>
</feature>
<feature type="region of interest" description="Disordered" evidence="1">
    <location>
        <begin position="1338"/>
        <end position="1374"/>
    </location>
</feature>
<feature type="compositionally biased region" description="Polar residues" evidence="1">
    <location>
        <begin position="1349"/>
        <end position="1366"/>
    </location>
</feature>
<dbReference type="PANTHER" id="PTHR48125:SF12">
    <property type="entry name" value="AT HOOK TRANSCRIPTION FACTOR FAMILY-RELATED"/>
    <property type="match status" value="1"/>
</dbReference>
<feature type="region of interest" description="Disordered" evidence="1">
    <location>
        <begin position="410"/>
        <end position="453"/>
    </location>
</feature>
<feature type="region of interest" description="Disordered" evidence="1">
    <location>
        <begin position="1117"/>
        <end position="1137"/>
    </location>
</feature>
<feature type="region of interest" description="Disordered" evidence="1">
    <location>
        <begin position="521"/>
        <end position="581"/>
    </location>
</feature>
<feature type="compositionally biased region" description="Basic and acidic residues" evidence="1">
    <location>
        <begin position="522"/>
        <end position="544"/>
    </location>
</feature>
<reference evidence="2" key="1">
    <citation type="submission" date="2014-11" db="EMBL/GenBank/DDBJ databases">
        <title>Molecular phylogeny of cliff fern family Woodsiaceae with morphological implications.</title>
        <authorList>
            <person name="Shao Y.-Z."/>
            <person name="Wei R."/>
            <person name="Zhang X.-C."/>
        </authorList>
    </citation>
    <scope>NUCLEOTIDE SEQUENCE</scope>
</reference>
<dbReference type="VEuPathDB" id="CryptoDB:Cvel_14659"/>
<dbReference type="EMBL" id="CDMZ01000056">
    <property type="protein sequence ID" value="CUC08999.1"/>
    <property type="molecule type" value="Genomic_DNA"/>
</dbReference>
<feature type="region of interest" description="Disordered" evidence="1">
    <location>
        <begin position="51"/>
        <end position="309"/>
    </location>
</feature>
<gene>
    <name evidence="2" type="ORF">Cvel_14659.t2.CR1</name>
</gene>
<feature type="region of interest" description="Disordered" evidence="1">
    <location>
        <begin position="1390"/>
        <end position="1481"/>
    </location>
</feature>
<feature type="compositionally biased region" description="Acidic residues" evidence="1">
    <location>
        <begin position="130"/>
        <end position="146"/>
    </location>
</feature>
<proteinExistence type="predicted"/>
<organism evidence="2">
    <name type="scientific">Chromera velia CCMP2878</name>
    <dbReference type="NCBI Taxonomy" id="1169474"/>
    <lineage>
        <taxon>Eukaryota</taxon>
        <taxon>Sar</taxon>
        <taxon>Alveolata</taxon>
        <taxon>Colpodellida</taxon>
        <taxon>Chromeraceae</taxon>
        <taxon>Chromera</taxon>
    </lineage>
</organism>
<accession>A0A0K6S602</accession>
<name>A0A0K6S602_9ALVE</name>
<protein>
    <submittedName>
        <fullName evidence="2">Uncharacterized protein</fullName>
    </submittedName>
</protein>
<feature type="compositionally biased region" description="Basic and acidic residues" evidence="1">
    <location>
        <begin position="679"/>
        <end position="700"/>
    </location>
</feature>
<feature type="compositionally biased region" description="Basic and acidic residues" evidence="1">
    <location>
        <begin position="217"/>
        <end position="228"/>
    </location>
</feature>
<feature type="region of interest" description="Disordered" evidence="1">
    <location>
        <begin position="677"/>
        <end position="700"/>
    </location>
</feature>
<feature type="region of interest" description="Disordered" evidence="1">
    <location>
        <begin position="742"/>
        <end position="785"/>
    </location>
</feature>
<feature type="region of interest" description="Disordered" evidence="1">
    <location>
        <begin position="1261"/>
        <end position="1289"/>
    </location>
</feature>
<feature type="compositionally biased region" description="Basic and acidic residues" evidence="1">
    <location>
        <begin position="69"/>
        <end position="97"/>
    </location>
</feature>
<feature type="non-terminal residue" evidence="2">
    <location>
        <position position="1"/>
    </location>
</feature>